<organism evidence="1">
    <name type="scientific">Myoviridae sp. ctsip2</name>
    <dbReference type="NCBI Taxonomy" id="2826705"/>
    <lineage>
        <taxon>Viruses</taxon>
        <taxon>Duplodnaviria</taxon>
        <taxon>Heunggongvirae</taxon>
        <taxon>Uroviricota</taxon>
        <taxon>Caudoviricetes</taxon>
    </lineage>
</organism>
<accession>A0A8S5N5F9</accession>
<dbReference type="EMBL" id="BK015070">
    <property type="protein sequence ID" value="DAD89830.1"/>
    <property type="molecule type" value="Genomic_DNA"/>
</dbReference>
<name>A0A8S5N5F9_9CAUD</name>
<reference evidence="1" key="1">
    <citation type="journal article" date="2021" name="Proc. Natl. Acad. Sci. U.S.A.">
        <title>A Catalog of Tens of Thousands of Viruses from Human Metagenomes Reveals Hidden Associations with Chronic Diseases.</title>
        <authorList>
            <person name="Tisza M.J."/>
            <person name="Buck C.B."/>
        </authorList>
    </citation>
    <scope>NUCLEOTIDE SEQUENCE</scope>
    <source>
        <strain evidence="1">Ctsip2</strain>
    </source>
</reference>
<sequence length="29" mass="3544">MILNKRAIEYDERKGFFNILKLVFGYDSY</sequence>
<protein>
    <submittedName>
        <fullName evidence="1">Uncharacterized protein</fullName>
    </submittedName>
</protein>
<evidence type="ECO:0000313" key="1">
    <source>
        <dbReference type="EMBL" id="DAD89830.1"/>
    </source>
</evidence>
<proteinExistence type="predicted"/>